<comment type="similarity">
    <text evidence="2">Belongs to the serine/threonine dehydratase family.</text>
</comment>
<accession>A0AAV5ANH4</accession>
<dbReference type="PANTHER" id="PTHR43050:SF1">
    <property type="entry name" value="SERINE RACEMASE"/>
    <property type="match status" value="1"/>
</dbReference>
<dbReference type="GO" id="GO:0030378">
    <property type="term" value="F:serine racemase activity"/>
    <property type="evidence" value="ECO:0007669"/>
    <property type="project" value="UniProtKB-EC"/>
</dbReference>
<protein>
    <recommendedName>
        <fullName evidence="10">Serine racemase</fullName>
        <ecNumber evidence="9">5.1.1.18</ecNumber>
    </recommendedName>
    <alternativeName>
        <fullName evidence="11">D-serine ammonia-lyase</fullName>
    </alternativeName>
    <alternativeName>
        <fullName evidence="13">D-serine dehydratase</fullName>
    </alternativeName>
    <alternativeName>
        <fullName evidence="12">L-serine ammonia-lyase</fullName>
    </alternativeName>
    <alternativeName>
        <fullName evidence="5">L-serine dehydratase</fullName>
    </alternativeName>
</protein>
<dbReference type="EMBL" id="BPWL01000009">
    <property type="protein sequence ID" value="GJJ14229.1"/>
    <property type="molecule type" value="Genomic_DNA"/>
</dbReference>
<dbReference type="GO" id="GO:0000287">
    <property type="term" value="F:magnesium ion binding"/>
    <property type="evidence" value="ECO:0007669"/>
    <property type="project" value="TreeGrafter"/>
</dbReference>
<dbReference type="InterPro" id="IPR036052">
    <property type="entry name" value="TrpB-like_PALP_sf"/>
</dbReference>
<dbReference type="EC" id="5.1.1.18" evidence="9"/>
<gene>
    <name evidence="15" type="ORF">Clacol_008491</name>
</gene>
<comment type="catalytic activity">
    <reaction evidence="6">
        <text>D-serine = pyruvate + NH4(+)</text>
        <dbReference type="Rhea" id="RHEA:13977"/>
        <dbReference type="ChEBI" id="CHEBI:15361"/>
        <dbReference type="ChEBI" id="CHEBI:28938"/>
        <dbReference type="ChEBI" id="CHEBI:35247"/>
        <dbReference type="EC" id="4.3.1.18"/>
    </reaction>
</comment>
<dbReference type="GO" id="GO:0005524">
    <property type="term" value="F:ATP binding"/>
    <property type="evidence" value="ECO:0007669"/>
    <property type="project" value="TreeGrafter"/>
</dbReference>
<dbReference type="CDD" id="cd01562">
    <property type="entry name" value="Thr-dehyd"/>
    <property type="match status" value="1"/>
</dbReference>
<evidence type="ECO:0000256" key="1">
    <source>
        <dbReference type="ARBA" id="ARBA00001933"/>
    </source>
</evidence>
<name>A0AAV5ANH4_9AGAM</name>
<evidence type="ECO:0000256" key="5">
    <source>
        <dbReference type="ARBA" id="ARBA00031418"/>
    </source>
</evidence>
<keyword evidence="4" id="KW-0456">Lyase</keyword>
<dbReference type="GO" id="GO:0030170">
    <property type="term" value="F:pyridoxal phosphate binding"/>
    <property type="evidence" value="ECO:0007669"/>
    <property type="project" value="TreeGrafter"/>
</dbReference>
<comment type="caution">
    <text evidence="15">The sequence shown here is derived from an EMBL/GenBank/DDBJ whole genome shotgun (WGS) entry which is preliminary data.</text>
</comment>
<evidence type="ECO:0000256" key="10">
    <source>
        <dbReference type="ARBA" id="ARBA00070760"/>
    </source>
</evidence>
<dbReference type="AlphaFoldDB" id="A0AAV5ANH4"/>
<dbReference type="Proteomes" id="UP001050691">
    <property type="component" value="Unassembled WGS sequence"/>
</dbReference>
<evidence type="ECO:0000256" key="12">
    <source>
        <dbReference type="ARBA" id="ARBA00081060"/>
    </source>
</evidence>
<reference evidence="15" key="1">
    <citation type="submission" date="2021-10" db="EMBL/GenBank/DDBJ databases">
        <title>De novo Genome Assembly of Clathrus columnatus (Basidiomycota, Fungi) Using Illumina and Nanopore Sequence Data.</title>
        <authorList>
            <person name="Ogiso-Tanaka E."/>
            <person name="Itagaki H."/>
            <person name="Hosoya T."/>
            <person name="Hosaka K."/>
        </authorList>
    </citation>
    <scope>NUCLEOTIDE SEQUENCE</scope>
    <source>
        <strain evidence="15">MO-923</strain>
    </source>
</reference>
<proteinExistence type="inferred from homology"/>
<evidence type="ECO:0000256" key="2">
    <source>
        <dbReference type="ARBA" id="ARBA00010869"/>
    </source>
</evidence>
<comment type="cofactor">
    <cofactor evidence="1">
        <name>pyridoxal 5'-phosphate</name>
        <dbReference type="ChEBI" id="CHEBI:597326"/>
    </cofactor>
</comment>
<evidence type="ECO:0000313" key="15">
    <source>
        <dbReference type="EMBL" id="GJJ14229.1"/>
    </source>
</evidence>
<evidence type="ECO:0000256" key="9">
    <source>
        <dbReference type="ARBA" id="ARBA00066592"/>
    </source>
</evidence>
<evidence type="ECO:0000256" key="6">
    <source>
        <dbReference type="ARBA" id="ARBA00050422"/>
    </source>
</evidence>
<evidence type="ECO:0000256" key="3">
    <source>
        <dbReference type="ARBA" id="ARBA00022898"/>
    </source>
</evidence>
<evidence type="ECO:0000256" key="11">
    <source>
        <dbReference type="ARBA" id="ARBA00076108"/>
    </source>
</evidence>
<comment type="function">
    <text evidence="8">Catalyzes the synthesis of D-serine from L-serine. D-serine is a key coagonist with glutamate at NMDA receptors. Has dehydratase activity towards both L-serine and D-serine.</text>
</comment>
<dbReference type="Pfam" id="PF00291">
    <property type="entry name" value="PALP"/>
    <property type="match status" value="1"/>
</dbReference>
<dbReference type="InterPro" id="IPR001926">
    <property type="entry name" value="TrpB-like_PALP"/>
</dbReference>
<comment type="catalytic activity">
    <reaction evidence="7">
        <text>L-serine = D-serine</text>
        <dbReference type="Rhea" id="RHEA:10980"/>
        <dbReference type="ChEBI" id="CHEBI:33384"/>
        <dbReference type="ChEBI" id="CHEBI:35247"/>
        <dbReference type="EC" id="5.1.1.18"/>
    </reaction>
</comment>
<dbReference type="FunFam" id="3.40.50.1100:FF:000041">
    <property type="entry name" value="Threonine ammonia-lyase, variant"/>
    <property type="match status" value="1"/>
</dbReference>
<dbReference type="PANTHER" id="PTHR43050">
    <property type="entry name" value="SERINE / THREONINE RACEMASE FAMILY MEMBER"/>
    <property type="match status" value="1"/>
</dbReference>
<evidence type="ECO:0000313" key="16">
    <source>
        <dbReference type="Proteomes" id="UP001050691"/>
    </source>
</evidence>
<dbReference type="GO" id="GO:0018114">
    <property type="term" value="F:threonine racemase activity"/>
    <property type="evidence" value="ECO:0007669"/>
    <property type="project" value="TreeGrafter"/>
</dbReference>
<dbReference type="SUPFAM" id="SSF53686">
    <property type="entry name" value="Tryptophan synthase beta subunit-like PLP-dependent enzymes"/>
    <property type="match status" value="1"/>
</dbReference>
<sequence length="356" mass="38423">MTSDKPQISFDDILKAAEEIKPFIHRTPVVTSTTADELASSYDIDLSFRLVMKCENLQKIGAFKIRGATNAIRSLLRDPRPASNLTVVTHSSGNHAQALALAAKQLGVRAHVVMPNTSSPVKKAAVRGYGATVTECPPTLEAREETAAKVMKEELARNPEQRVEFVPPYDDVRIIAGQGTISVELLEQAKEIDRELDVLIAPVGGGGMLSGVALAAKSIDSHIWIIGAEPSGADDAYRSFTSKTFQPSVNPKTIADGLLTSTGKITFPLILKYVDAIHTVSEEEIKRAMKFSFERLKLIIEPSAAVPLAVALFSRDFKESMKSRATLLMKSTLNVGVVFSGGNVDTSVISSLFEGI</sequence>
<dbReference type="Gene3D" id="3.40.50.1100">
    <property type="match status" value="2"/>
</dbReference>
<keyword evidence="16" id="KW-1185">Reference proteome</keyword>
<organism evidence="15 16">
    <name type="scientific">Clathrus columnatus</name>
    <dbReference type="NCBI Taxonomy" id="1419009"/>
    <lineage>
        <taxon>Eukaryota</taxon>
        <taxon>Fungi</taxon>
        <taxon>Dikarya</taxon>
        <taxon>Basidiomycota</taxon>
        <taxon>Agaricomycotina</taxon>
        <taxon>Agaricomycetes</taxon>
        <taxon>Phallomycetidae</taxon>
        <taxon>Phallales</taxon>
        <taxon>Clathraceae</taxon>
        <taxon>Clathrus</taxon>
    </lineage>
</organism>
<feature type="domain" description="Tryptophan synthase beta chain-like PALP" evidence="14">
    <location>
        <begin position="21"/>
        <end position="313"/>
    </location>
</feature>
<evidence type="ECO:0000256" key="13">
    <source>
        <dbReference type="ARBA" id="ARBA00081761"/>
    </source>
</evidence>
<evidence type="ECO:0000256" key="8">
    <source>
        <dbReference type="ARBA" id="ARBA00056426"/>
    </source>
</evidence>
<dbReference type="GO" id="GO:0006563">
    <property type="term" value="P:L-serine metabolic process"/>
    <property type="evidence" value="ECO:0007669"/>
    <property type="project" value="UniProtKB-ARBA"/>
</dbReference>
<evidence type="ECO:0000256" key="7">
    <source>
        <dbReference type="ARBA" id="ARBA00051769"/>
    </source>
</evidence>
<dbReference type="GO" id="GO:0008721">
    <property type="term" value="F:D-serine ammonia-lyase activity"/>
    <property type="evidence" value="ECO:0007669"/>
    <property type="project" value="UniProtKB-EC"/>
</dbReference>
<evidence type="ECO:0000259" key="14">
    <source>
        <dbReference type="Pfam" id="PF00291"/>
    </source>
</evidence>
<dbReference type="GO" id="GO:0070179">
    <property type="term" value="P:D-serine biosynthetic process"/>
    <property type="evidence" value="ECO:0007669"/>
    <property type="project" value="TreeGrafter"/>
</dbReference>
<dbReference type="GO" id="GO:0003941">
    <property type="term" value="F:L-serine ammonia-lyase activity"/>
    <property type="evidence" value="ECO:0007669"/>
    <property type="project" value="TreeGrafter"/>
</dbReference>
<keyword evidence="3" id="KW-0663">Pyridoxal phosphate</keyword>
<evidence type="ECO:0000256" key="4">
    <source>
        <dbReference type="ARBA" id="ARBA00023239"/>
    </source>
</evidence>